<feature type="non-terminal residue" evidence="1">
    <location>
        <position position="1"/>
    </location>
</feature>
<sequence>RYAFLLKNRPLLDELREQLKPLNGHISLQTEGAIEISFTESRLTVKLRLKWTKDIEKLVEQFLNERLVVHKVPWNNNKIP</sequence>
<gene>
    <name evidence="1" type="ORF">BYL167_LOCUS34730</name>
    <name evidence="3" type="ORF">BYL167_LOCUS47502</name>
    <name evidence="2" type="ORF">GIL414_LOCUS36686</name>
    <name evidence="4" type="ORF">GIL414_LOCUS52353</name>
</gene>
<comment type="caution">
    <text evidence="1">The sequence shown here is derived from an EMBL/GenBank/DDBJ whole genome shotgun (WGS) entry which is preliminary data.</text>
</comment>
<evidence type="ECO:0000313" key="5">
    <source>
        <dbReference type="Proteomes" id="UP000681967"/>
    </source>
</evidence>
<dbReference type="EMBL" id="CAJOBJ010091934">
    <property type="protein sequence ID" value="CAF4547133.1"/>
    <property type="molecule type" value="Genomic_DNA"/>
</dbReference>
<evidence type="ECO:0000313" key="3">
    <source>
        <dbReference type="EMBL" id="CAF4785672.1"/>
    </source>
</evidence>
<protein>
    <submittedName>
        <fullName evidence="1">Uncharacterized protein</fullName>
    </submittedName>
</protein>
<organism evidence="1 5">
    <name type="scientific">Rotaria magnacalcarata</name>
    <dbReference type="NCBI Taxonomy" id="392030"/>
    <lineage>
        <taxon>Eukaryota</taxon>
        <taxon>Metazoa</taxon>
        <taxon>Spiralia</taxon>
        <taxon>Gnathifera</taxon>
        <taxon>Rotifera</taxon>
        <taxon>Eurotatoria</taxon>
        <taxon>Bdelloidea</taxon>
        <taxon>Philodinida</taxon>
        <taxon>Philodinidae</taxon>
        <taxon>Rotaria</taxon>
    </lineage>
</organism>
<proteinExistence type="predicted"/>
<evidence type="ECO:0000313" key="2">
    <source>
        <dbReference type="EMBL" id="CAF4547133.1"/>
    </source>
</evidence>
<dbReference type="EMBL" id="CAJOBJ010179164">
    <property type="protein sequence ID" value="CAF4911691.1"/>
    <property type="molecule type" value="Genomic_DNA"/>
</dbReference>
<dbReference type="Proteomes" id="UP000681967">
    <property type="component" value="Unassembled WGS sequence"/>
</dbReference>
<feature type="non-terminal residue" evidence="1">
    <location>
        <position position="80"/>
    </location>
</feature>
<reference evidence="1" key="1">
    <citation type="submission" date="2021-02" db="EMBL/GenBank/DDBJ databases">
        <authorList>
            <person name="Nowell W R."/>
        </authorList>
    </citation>
    <scope>NUCLEOTIDE SEQUENCE</scope>
</reference>
<dbReference type="EMBL" id="CAJOBH010136798">
    <property type="protein sequence ID" value="CAF4785672.1"/>
    <property type="molecule type" value="Genomic_DNA"/>
</dbReference>
<dbReference type="AlphaFoldDB" id="A0A8S2X166"/>
<name>A0A8S2X166_9BILA</name>
<accession>A0A8S2X166</accession>
<evidence type="ECO:0000313" key="4">
    <source>
        <dbReference type="EMBL" id="CAF4911691.1"/>
    </source>
</evidence>
<evidence type="ECO:0000313" key="1">
    <source>
        <dbReference type="EMBL" id="CAF4472585.1"/>
    </source>
</evidence>
<dbReference type="Proteomes" id="UP000681720">
    <property type="component" value="Unassembled WGS sequence"/>
</dbReference>
<dbReference type="EMBL" id="CAJOBH010071170">
    <property type="protein sequence ID" value="CAF4472585.1"/>
    <property type="molecule type" value="Genomic_DNA"/>
</dbReference>